<dbReference type="SUPFAM" id="SSF53335">
    <property type="entry name" value="S-adenosyl-L-methionine-dependent methyltransferases"/>
    <property type="match status" value="1"/>
</dbReference>
<evidence type="ECO:0000259" key="1">
    <source>
        <dbReference type="Pfam" id="PF13847"/>
    </source>
</evidence>
<feature type="domain" description="Methyltransferase" evidence="1">
    <location>
        <begin position="38"/>
        <end position="146"/>
    </location>
</feature>
<organism evidence="2 3">
    <name type="scientific">Octadecabacter dasysiphoniae</name>
    <dbReference type="NCBI Taxonomy" id="2909341"/>
    <lineage>
        <taxon>Bacteria</taxon>
        <taxon>Pseudomonadati</taxon>
        <taxon>Pseudomonadota</taxon>
        <taxon>Alphaproteobacteria</taxon>
        <taxon>Rhodobacterales</taxon>
        <taxon>Roseobacteraceae</taxon>
        <taxon>Octadecabacter</taxon>
    </lineage>
</organism>
<dbReference type="GO" id="GO:0008168">
    <property type="term" value="F:methyltransferase activity"/>
    <property type="evidence" value="ECO:0007669"/>
    <property type="project" value="UniProtKB-KW"/>
</dbReference>
<name>A0ABS9CV48_9RHOB</name>
<keyword evidence="2" id="KW-0808">Transferase</keyword>
<keyword evidence="2" id="KW-0489">Methyltransferase</keyword>
<dbReference type="EMBL" id="JAKGAQ010000002">
    <property type="protein sequence ID" value="MCF2871130.1"/>
    <property type="molecule type" value="Genomic_DNA"/>
</dbReference>
<dbReference type="InterPro" id="IPR025714">
    <property type="entry name" value="Methyltranfer_dom"/>
</dbReference>
<dbReference type="Proteomes" id="UP001200557">
    <property type="component" value="Unassembled WGS sequence"/>
</dbReference>
<dbReference type="CDD" id="cd02440">
    <property type="entry name" value="AdoMet_MTases"/>
    <property type="match status" value="1"/>
</dbReference>
<dbReference type="RefSeq" id="WP_235225248.1">
    <property type="nucleotide sequence ID" value="NZ_JAKGAQ010000002.1"/>
</dbReference>
<protein>
    <submittedName>
        <fullName evidence="2">Class I SAM-dependent methyltransferase</fullName>
    </submittedName>
</protein>
<dbReference type="Pfam" id="PF13847">
    <property type="entry name" value="Methyltransf_31"/>
    <property type="match status" value="1"/>
</dbReference>
<evidence type="ECO:0000313" key="3">
    <source>
        <dbReference type="Proteomes" id="UP001200557"/>
    </source>
</evidence>
<evidence type="ECO:0000313" key="2">
    <source>
        <dbReference type="EMBL" id="MCF2871130.1"/>
    </source>
</evidence>
<comment type="caution">
    <text evidence="2">The sequence shown here is derived from an EMBL/GenBank/DDBJ whole genome shotgun (WGS) entry which is preliminary data.</text>
</comment>
<accession>A0ABS9CV48</accession>
<dbReference type="Gene3D" id="3.40.50.150">
    <property type="entry name" value="Vaccinia Virus protein VP39"/>
    <property type="match status" value="1"/>
</dbReference>
<sequence>MMDNAKFWDKIAPKYAKDAIADMPAYEYTLERTISYLKADDRVLEMGCGTGSTALLLAPHVREIVGTDISPEMINIARGKASDGGTTNAEFRVANAKDSANLQDSFDVVLGHNLFHLVDRAEDIFADVYRMLPVGGYFISKTPCLADPAFGFKRHAIRAILPLMKWIGKAPAVRFLTHADLESALKFAGFTIVEAGNFPAISRYIVAKRV</sequence>
<gene>
    <name evidence="2" type="ORF">L0664_08635</name>
</gene>
<reference evidence="2 3" key="1">
    <citation type="submission" date="2022-01" db="EMBL/GenBank/DDBJ databases">
        <title>Octadecabacter sp. nov., isolated from a marine alga.</title>
        <authorList>
            <person name="Jin M.S."/>
            <person name="Kim H.M."/>
            <person name="Han D.M."/>
            <person name="Jung J.J."/>
            <person name="Jeon C.O."/>
        </authorList>
    </citation>
    <scope>NUCLEOTIDE SEQUENCE [LARGE SCALE GENOMIC DNA]</scope>
    <source>
        <strain evidence="2 3">G9-8</strain>
    </source>
</reference>
<dbReference type="PANTHER" id="PTHR43861">
    <property type="entry name" value="TRANS-ACONITATE 2-METHYLTRANSFERASE-RELATED"/>
    <property type="match status" value="1"/>
</dbReference>
<proteinExistence type="predicted"/>
<dbReference type="GO" id="GO:0032259">
    <property type="term" value="P:methylation"/>
    <property type="evidence" value="ECO:0007669"/>
    <property type="project" value="UniProtKB-KW"/>
</dbReference>
<dbReference type="InterPro" id="IPR029063">
    <property type="entry name" value="SAM-dependent_MTases_sf"/>
</dbReference>
<keyword evidence="3" id="KW-1185">Reference proteome</keyword>